<accession>A0A8H2XD99</accession>
<dbReference type="GO" id="GO:0005524">
    <property type="term" value="F:ATP binding"/>
    <property type="evidence" value="ECO:0007669"/>
    <property type="project" value="UniProtKB-KW"/>
</dbReference>
<keyword evidence="2" id="KW-0067">ATP-binding</keyword>
<organism evidence="4 5">
    <name type="scientific">Rhizoctonia solani</name>
    <dbReference type="NCBI Taxonomy" id="456999"/>
    <lineage>
        <taxon>Eukaryota</taxon>
        <taxon>Fungi</taxon>
        <taxon>Dikarya</taxon>
        <taxon>Basidiomycota</taxon>
        <taxon>Agaricomycotina</taxon>
        <taxon>Agaricomycetes</taxon>
        <taxon>Cantharellales</taxon>
        <taxon>Ceratobasidiaceae</taxon>
        <taxon>Rhizoctonia</taxon>
    </lineage>
</organism>
<reference evidence="4" key="1">
    <citation type="submission" date="2021-01" db="EMBL/GenBank/DDBJ databases">
        <authorList>
            <person name="Kaushik A."/>
        </authorList>
    </citation>
    <scope>NUCLEOTIDE SEQUENCE</scope>
    <source>
        <strain evidence="4">AG2-2IIIB</strain>
    </source>
</reference>
<dbReference type="Pfam" id="PF07714">
    <property type="entry name" value="PK_Tyr_Ser-Thr"/>
    <property type="match status" value="1"/>
</dbReference>
<sequence length="345" mass="39624">MVLGRKYPERPLDAIRDDEVGNLLWRLLFACWSYNPEDRPSATDVSRYMNKLALGQISDYMRFTRATMIEDVVGIFTQYGLIDYTNELVHIPSTAYVEKQSAKIHRVDLLIRGNNRYAGQTRKVIVKYLVNQPSSYKELKVKPKVPVISFAVLDNQLTMISPWMEYGSITEYVDSQPKPDYHDLCIQLSSAVAYLHENKLVHGDIKGDNLLVSRNGTVKVIDFGVSIMAQLEIEFTQTSTGRGSVRYQAPEILKRKTDSTREGDVYALGMTMVEIYTHARPYGNKEIGYDEIYDIIRGILRPGPPRRLPPNSRGKRTWKIMEDCWEGDPAARLWSSEVYERLKEI</sequence>
<dbReference type="Gene3D" id="1.10.510.10">
    <property type="entry name" value="Transferase(Phosphotransferase) domain 1"/>
    <property type="match status" value="1"/>
</dbReference>
<dbReference type="SMART" id="SM00220">
    <property type="entry name" value="S_TKc"/>
    <property type="match status" value="1"/>
</dbReference>
<protein>
    <recommendedName>
        <fullName evidence="3">Protein kinase domain-containing protein</fullName>
    </recommendedName>
</protein>
<dbReference type="PROSITE" id="PS50011">
    <property type="entry name" value="PROTEIN_KINASE_DOM"/>
    <property type="match status" value="1"/>
</dbReference>
<dbReference type="SUPFAM" id="SSF56112">
    <property type="entry name" value="Protein kinase-like (PK-like)"/>
    <property type="match status" value="1"/>
</dbReference>
<dbReference type="PANTHER" id="PTHR44329">
    <property type="entry name" value="SERINE/THREONINE-PROTEIN KINASE TNNI3K-RELATED"/>
    <property type="match status" value="1"/>
</dbReference>
<dbReference type="InterPro" id="IPR008271">
    <property type="entry name" value="Ser/Thr_kinase_AS"/>
</dbReference>
<dbReference type="InterPro" id="IPR001245">
    <property type="entry name" value="Ser-Thr/Tyr_kinase_cat_dom"/>
</dbReference>
<evidence type="ECO:0000313" key="5">
    <source>
        <dbReference type="Proteomes" id="UP000663843"/>
    </source>
</evidence>
<evidence type="ECO:0000259" key="3">
    <source>
        <dbReference type="PROSITE" id="PS50011"/>
    </source>
</evidence>
<name>A0A8H2XD99_9AGAM</name>
<dbReference type="Proteomes" id="UP000663843">
    <property type="component" value="Unassembled WGS sequence"/>
</dbReference>
<dbReference type="InterPro" id="IPR051681">
    <property type="entry name" value="Ser/Thr_Kinases-Pseudokinases"/>
</dbReference>
<dbReference type="InterPro" id="IPR011009">
    <property type="entry name" value="Kinase-like_dom_sf"/>
</dbReference>
<feature type="domain" description="Protein kinase" evidence="3">
    <location>
        <begin position="46"/>
        <end position="345"/>
    </location>
</feature>
<evidence type="ECO:0000313" key="4">
    <source>
        <dbReference type="EMBL" id="CAE6423929.1"/>
    </source>
</evidence>
<comment type="caution">
    <text evidence="4">The sequence shown here is derived from an EMBL/GenBank/DDBJ whole genome shotgun (WGS) entry which is preliminary data.</text>
</comment>
<dbReference type="GO" id="GO:0004674">
    <property type="term" value="F:protein serine/threonine kinase activity"/>
    <property type="evidence" value="ECO:0007669"/>
    <property type="project" value="TreeGrafter"/>
</dbReference>
<gene>
    <name evidence="4" type="ORF">RDB_LOCUS56191</name>
</gene>
<keyword evidence="1" id="KW-0547">Nucleotide-binding</keyword>
<proteinExistence type="predicted"/>
<evidence type="ECO:0000256" key="1">
    <source>
        <dbReference type="ARBA" id="ARBA00022741"/>
    </source>
</evidence>
<evidence type="ECO:0000256" key="2">
    <source>
        <dbReference type="ARBA" id="ARBA00022840"/>
    </source>
</evidence>
<dbReference type="PANTHER" id="PTHR44329:SF298">
    <property type="entry name" value="MIXED LINEAGE KINASE DOMAIN-LIKE PROTEIN"/>
    <property type="match status" value="1"/>
</dbReference>
<dbReference type="PROSITE" id="PS00108">
    <property type="entry name" value="PROTEIN_KINASE_ST"/>
    <property type="match status" value="1"/>
</dbReference>
<dbReference type="InterPro" id="IPR000719">
    <property type="entry name" value="Prot_kinase_dom"/>
</dbReference>
<dbReference type="EMBL" id="CAJMWT010001877">
    <property type="protein sequence ID" value="CAE6423929.1"/>
    <property type="molecule type" value="Genomic_DNA"/>
</dbReference>
<dbReference type="AlphaFoldDB" id="A0A8H2XD99"/>